<evidence type="ECO:0000256" key="1">
    <source>
        <dbReference type="SAM" id="MobiDB-lite"/>
    </source>
</evidence>
<sequence>MDLNKVTPRHEKEHDVVGTGKRPAPDEQHKEQTINAVPPWMRILITRPPNSPQAIRRKTSPYRRTRMKQEVEAILARQQDIVGLELNEQGVKPSTGSGDPEEEIETAQLAVLIQRACVAGSAALIQGDFPATQRFFLTCYHAA</sequence>
<protein>
    <submittedName>
        <fullName evidence="2">Uncharacterized protein</fullName>
    </submittedName>
</protein>
<proteinExistence type="predicted"/>
<dbReference type="EMBL" id="SNRW01015966">
    <property type="protein sequence ID" value="KAA6369840.1"/>
    <property type="molecule type" value="Genomic_DNA"/>
</dbReference>
<feature type="region of interest" description="Disordered" evidence="1">
    <location>
        <begin position="1"/>
        <end position="66"/>
    </location>
</feature>
<accession>A0A5J4UIM1</accession>
<dbReference type="Proteomes" id="UP000324800">
    <property type="component" value="Unassembled WGS sequence"/>
</dbReference>
<evidence type="ECO:0000313" key="2">
    <source>
        <dbReference type="EMBL" id="KAA6369840.1"/>
    </source>
</evidence>
<evidence type="ECO:0000313" key="3">
    <source>
        <dbReference type="Proteomes" id="UP000324800"/>
    </source>
</evidence>
<name>A0A5J4UIM1_9EUKA</name>
<feature type="compositionally biased region" description="Basic and acidic residues" evidence="1">
    <location>
        <begin position="23"/>
        <end position="32"/>
    </location>
</feature>
<gene>
    <name evidence="2" type="ORF">EZS28_034635</name>
</gene>
<organism evidence="2 3">
    <name type="scientific">Streblomastix strix</name>
    <dbReference type="NCBI Taxonomy" id="222440"/>
    <lineage>
        <taxon>Eukaryota</taxon>
        <taxon>Metamonada</taxon>
        <taxon>Preaxostyla</taxon>
        <taxon>Oxymonadida</taxon>
        <taxon>Streblomastigidae</taxon>
        <taxon>Streblomastix</taxon>
    </lineage>
</organism>
<reference evidence="2 3" key="1">
    <citation type="submission" date="2019-03" db="EMBL/GenBank/DDBJ databases">
        <title>Single cell metagenomics reveals metabolic interactions within the superorganism composed of flagellate Streblomastix strix and complex community of Bacteroidetes bacteria on its surface.</title>
        <authorList>
            <person name="Treitli S.C."/>
            <person name="Kolisko M."/>
            <person name="Husnik F."/>
            <person name="Keeling P."/>
            <person name="Hampl V."/>
        </authorList>
    </citation>
    <scope>NUCLEOTIDE SEQUENCE [LARGE SCALE GENOMIC DNA]</scope>
    <source>
        <strain evidence="2">ST1C</strain>
    </source>
</reference>
<dbReference type="AlphaFoldDB" id="A0A5J4UIM1"/>
<comment type="caution">
    <text evidence="2">The sequence shown here is derived from an EMBL/GenBank/DDBJ whole genome shotgun (WGS) entry which is preliminary data.</text>
</comment>
<feature type="compositionally biased region" description="Basic residues" evidence="1">
    <location>
        <begin position="55"/>
        <end position="66"/>
    </location>
</feature>